<sequence>MVTRVYLNVEEENFVLRAQMVELSHRFQSNKIINCINSVNSIIDETEVNYEDDFLNPWNLLHLNQPIMASVDASIAVVAVAGHRRGCGAGLVSVWWLVGVIEVA</sequence>
<organism evidence="1 2">
    <name type="scientific">Datura stramonium</name>
    <name type="common">Jimsonweed</name>
    <name type="synonym">Common thornapple</name>
    <dbReference type="NCBI Taxonomy" id="4076"/>
    <lineage>
        <taxon>Eukaryota</taxon>
        <taxon>Viridiplantae</taxon>
        <taxon>Streptophyta</taxon>
        <taxon>Embryophyta</taxon>
        <taxon>Tracheophyta</taxon>
        <taxon>Spermatophyta</taxon>
        <taxon>Magnoliopsida</taxon>
        <taxon>eudicotyledons</taxon>
        <taxon>Gunneridae</taxon>
        <taxon>Pentapetalae</taxon>
        <taxon>asterids</taxon>
        <taxon>lamiids</taxon>
        <taxon>Solanales</taxon>
        <taxon>Solanaceae</taxon>
        <taxon>Solanoideae</taxon>
        <taxon>Datureae</taxon>
        <taxon>Datura</taxon>
    </lineage>
</organism>
<protein>
    <submittedName>
        <fullName evidence="1">Uncharacterized protein</fullName>
    </submittedName>
</protein>
<name>A0ABS8SLA3_DATST</name>
<gene>
    <name evidence="1" type="ORF">HAX54_041743</name>
</gene>
<accession>A0ABS8SLA3</accession>
<evidence type="ECO:0000313" key="2">
    <source>
        <dbReference type="Proteomes" id="UP000823775"/>
    </source>
</evidence>
<dbReference type="Proteomes" id="UP000823775">
    <property type="component" value="Unassembled WGS sequence"/>
</dbReference>
<proteinExistence type="predicted"/>
<comment type="caution">
    <text evidence="1">The sequence shown here is derived from an EMBL/GenBank/DDBJ whole genome shotgun (WGS) entry which is preliminary data.</text>
</comment>
<reference evidence="1 2" key="1">
    <citation type="journal article" date="2021" name="BMC Genomics">
        <title>Datura genome reveals duplications of psychoactive alkaloid biosynthetic genes and high mutation rate following tissue culture.</title>
        <authorList>
            <person name="Rajewski A."/>
            <person name="Carter-House D."/>
            <person name="Stajich J."/>
            <person name="Litt A."/>
        </authorList>
    </citation>
    <scope>NUCLEOTIDE SEQUENCE [LARGE SCALE GENOMIC DNA]</scope>
    <source>
        <strain evidence="1">AR-01</strain>
    </source>
</reference>
<keyword evidence="2" id="KW-1185">Reference proteome</keyword>
<dbReference type="EMBL" id="JACEIK010000605">
    <property type="protein sequence ID" value="MCD7459719.1"/>
    <property type="molecule type" value="Genomic_DNA"/>
</dbReference>
<evidence type="ECO:0000313" key="1">
    <source>
        <dbReference type="EMBL" id="MCD7459719.1"/>
    </source>
</evidence>